<evidence type="ECO:0000313" key="2">
    <source>
        <dbReference type="Proteomes" id="UP000192266"/>
    </source>
</evidence>
<sequence>MYTYTVGIRHSCSLLFLLLLTQAVDPQQPFPYMLLGATGGAG</sequence>
<accession>A0A1W1VZX1</accession>
<keyword evidence="2" id="KW-1185">Reference proteome</keyword>
<reference evidence="1 2" key="1">
    <citation type="submission" date="2017-04" db="EMBL/GenBank/DDBJ databases">
        <authorList>
            <person name="Afonso C.L."/>
            <person name="Miller P.J."/>
            <person name="Scott M.A."/>
            <person name="Spackman E."/>
            <person name="Goraichik I."/>
            <person name="Dimitrov K.M."/>
            <person name="Suarez D.L."/>
            <person name="Swayne D.E."/>
        </authorList>
    </citation>
    <scope>NUCLEOTIDE SEQUENCE [LARGE SCALE GENOMIC DNA]</scope>
    <source>
        <strain evidence="1 2">DSM 11622</strain>
    </source>
</reference>
<dbReference type="Proteomes" id="UP000192266">
    <property type="component" value="Unassembled WGS sequence"/>
</dbReference>
<dbReference type="EMBL" id="FWWW01000086">
    <property type="protein sequence ID" value="SMB98671.1"/>
    <property type="molecule type" value="Genomic_DNA"/>
</dbReference>
<proteinExistence type="predicted"/>
<protein>
    <submittedName>
        <fullName evidence="1">Uncharacterized protein</fullName>
    </submittedName>
</protein>
<dbReference type="AlphaFoldDB" id="A0A1W1VZX1"/>
<evidence type="ECO:0000313" key="1">
    <source>
        <dbReference type="EMBL" id="SMB98671.1"/>
    </source>
</evidence>
<gene>
    <name evidence="1" type="ORF">SAMN00120144_3930</name>
</gene>
<organism evidence="1 2">
    <name type="scientific">Hymenobacter roseosalivarius DSM 11622</name>
    <dbReference type="NCBI Taxonomy" id="645990"/>
    <lineage>
        <taxon>Bacteria</taxon>
        <taxon>Pseudomonadati</taxon>
        <taxon>Bacteroidota</taxon>
        <taxon>Cytophagia</taxon>
        <taxon>Cytophagales</taxon>
        <taxon>Hymenobacteraceae</taxon>
        <taxon>Hymenobacter</taxon>
    </lineage>
</organism>
<name>A0A1W1VZX1_9BACT</name>